<evidence type="ECO:0000256" key="4">
    <source>
        <dbReference type="ARBA" id="ARBA00023163"/>
    </source>
</evidence>
<protein>
    <submittedName>
        <fullName evidence="6">LysR family transcriptional regulator</fullName>
    </submittedName>
</protein>
<evidence type="ECO:0000256" key="3">
    <source>
        <dbReference type="ARBA" id="ARBA00023125"/>
    </source>
</evidence>
<dbReference type="InterPro" id="IPR036388">
    <property type="entry name" value="WH-like_DNA-bd_sf"/>
</dbReference>
<evidence type="ECO:0000313" key="6">
    <source>
        <dbReference type="EMBL" id="MQA36548.1"/>
    </source>
</evidence>
<dbReference type="Gene3D" id="1.10.10.10">
    <property type="entry name" value="Winged helix-like DNA-binding domain superfamily/Winged helix DNA-binding domain"/>
    <property type="match status" value="1"/>
</dbReference>
<dbReference type="SUPFAM" id="SSF46785">
    <property type="entry name" value="Winged helix' DNA-binding domain"/>
    <property type="match status" value="1"/>
</dbReference>
<dbReference type="RefSeq" id="WP_152835966.1">
    <property type="nucleotide sequence ID" value="NZ_WHUG01000001.1"/>
</dbReference>
<dbReference type="Pfam" id="PF00126">
    <property type="entry name" value="HTH_1"/>
    <property type="match status" value="1"/>
</dbReference>
<evidence type="ECO:0000313" key="7">
    <source>
        <dbReference type="Proteomes" id="UP000440498"/>
    </source>
</evidence>
<dbReference type="Pfam" id="PF03466">
    <property type="entry name" value="LysR_substrate"/>
    <property type="match status" value="1"/>
</dbReference>
<gene>
    <name evidence="6" type="ORF">GEV02_00170</name>
</gene>
<comment type="caution">
    <text evidence="6">The sequence shown here is derived from an EMBL/GenBank/DDBJ whole genome shotgun (WGS) entry which is preliminary data.</text>
</comment>
<dbReference type="GO" id="GO:0003700">
    <property type="term" value="F:DNA-binding transcription factor activity"/>
    <property type="evidence" value="ECO:0007669"/>
    <property type="project" value="InterPro"/>
</dbReference>
<dbReference type="GO" id="GO:0003677">
    <property type="term" value="F:DNA binding"/>
    <property type="evidence" value="ECO:0007669"/>
    <property type="project" value="UniProtKB-KW"/>
</dbReference>
<dbReference type="InterPro" id="IPR036390">
    <property type="entry name" value="WH_DNA-bd_sf"/>
</dbReference>
<dbReference type="Gene3D" id="3.40.190.290">
    <property type="match status" value="1"/>
</dbReference>
<dbReference type="GO" id="GO:0005829">
    <property type="term" value="C:cytosol"/>
    <property type="evidence" value="ECO:0007669"/>
    <property type="project" value="TreeGrafter"/>
</dbReference>
<dbReference type="InterPro" id="IPR050950">
    <property type="entry name" value="HTH-type_LysR_regulators"/>
</dbReference>
<dbReference type="InterPro" id="IPR005119">
    <property type="entry name" value="LysR_subst-bd"/>
</dbReference>
<organism evidence="6 7">
    <name type="scientific">Rugamonas aquatica</name>
    <dbReference type="NCBI Taxonomy" id="2743357"/>
    <lineage>
        <taxon>Bacteria</taxon>
        <taxon>Pseudomonadati</taxon>
        <taxon>Pseudomonadota</taxon>
        <taxon>Betaproteobacteria</taxon>
        <taxon>Burkholderiales</taxon>
        <taxon>Oxalobacteraceae</taxon>
        <taxon>Telluria group</taxon>
        <taxon>Rugamonas</taxon>
    </lineage>
</organism>
<dbReference type="CDD" id="cd05466">
    <property type="entry name" value="PBP2_LTTR_substrate"/>
    <property type="match status" value="1"/>
</dbReference>
<comment type="similarity">
    <text evidence="1">Belongs to the LysR transcriptional regulatory family.</text>
</comment>
<dbReference type="AlphaFoldDB" id="A0A6A7MWG0"/>
<sequence>MMNLSHWRVLVAAVDAGNISRAAEQVGITQSGASQAIAQMEASLGAPLLVRDRRAVGVTAFGEQVVGHARAMLAQFDAIRSLSHAAQGLHAGRIRLASFPSVLTTVLPPLLSAFKRSHPGIDVVALEGTDEEVEQWLAADTIELGVVLNPAPQRQAVIIGRDAWVAVLPSHHALGRRSSEQGVALDELAGQPFVLATGGCEVNARSLVRQEGLMLSDIRVTVRDLGSAAVLVREGLGLSIIPESALPEDRRGLRVMQLEPRQYREFGLVSSQAGSASAAVQTFLDGLSR</sequence>
<proteinExistence type="inferred from homology"/>
<evidence type="ECO:0000256" key="2">
    <source>
        <dbReference type="ARBA" id="ARBA00023015"/>
    </source>
</evidence>
<dbReference type="PANTHER" id="PTHR30419:SF24">
    <property type="entry name" value="HTH-TYPE TRANSCRIPTIONAL REGULATOR CZCR"/>
    <property type="match status" value="1"/>
</dbReference>
<keyword evidence="3" id="KW-0238">DNA-binding</keyword>
<dbReference type="PROSITE" id="PS50931">
    <property type="entry name" value="HTH_LYSR"/>
    <property type="match status" value="1"/>
</dbReference>
<dbReference type="PRINTS" id="PR00039">
    <property type="entry name" value="HTHLYSR"/>
</dbReference>
<reference evidence="6 7" key="1">
    <citation type="submission" date="2019-10" db="EMBL/GenBank/DDBJ databases">
        <title>Two novel species isolated from a subtropical stream in China.</title>
        <authorList>
            <person name="Lu H."/>
        </authorList>
    </citation>
    <scope>NUCLEOTIDE SEQUENCE [LARGE SCALE GENOMIC DNA]</scope>
    <source>
        <strain evidence="6 7">FT29W</strain>
    </source>
</reference>
<evidence type="ECO:0000259" key="5">
    <source>
        <dbReference type="PROSITE" id="PS50931"/>
    </source>
</evidence>
<keyword evidence="2" id="KW-0805">Transcription regulation</keyword>
<feature type="domain" description="HTH lysR-type" evidence="5">
    <location>
        <begin position="2"/>
        <end position="59"/>
    </location>
</feature>
<dbReference type="SUPFAM" id="SSF53850">
    <property type="entry name" value="Periplasmic binding protein-like II"/>
    <property type="match status" value="1"/>
</dbReference>
<keyword evidence="4" id="KW-0804">Transcription</keyword>
<dbReference type="PANTHER" id="PTHR30419">
    <property type="entry name" value="HTH-TYPE TRANSCRIPTIONAL REGULATOR YBHD"/>
    <property type="match status" value="1"/>
</dbReference>
<dbReference type="FunFam" id="1.10.10.10:FF:000001">
    <property type="entry name" value="LysR family transcriptional regulator"/>
    <property type="match status" value="1"/>
</dbReference>
<dbReference type="EMBL" id="WHUG01000001">
    <property type="protein sequence ID" value="MQA36548.1"/>
    <property type="molecule type" value="Genomic_DNA"/>
</dbReference>
<keyword evidence="7" id="KW-1185">Reference proteome</keyword>
<dbReference type="Proteomes" id="UP000440498">
    <property type="component" value="Unassembled WGS sequence"/>
</dbReference>
<name>A0A6A7MWG0_9BURK</name>
<dbReference type="InterPro" id="IPR000847">
    <property type="entry name" value="LysR_HTH_N"/>
</dbReference>
<accession>A0A6A7MWG0</accession>
<evidence type="ECO:0000256" key="1">
    <source>
        <dbReference type="ARBA" id="ARBA00009437"/>
    </source>
</evidence>